<dbReference type="Pfam" id="PF14416">
    <property type="entry name" value="PMR5N"/>
    <property type="match status" value="1"/>
</dbReference>
<evidence type="ECO:0000256" key="8">
    <source>
        <dbReference type="SAM" id="Phobius"/>
    </source>
</evidence>
<dbReference type="PANTHER" id="PTHR32285">
    <property type="entry name" value="PROTEIN TRICHOME BIREFRINGENCE-LIKE 9-RELATED"/>
    <property type="match status" value="1"/>
</dbReference>
<comment type="subcellular location">
    <subcellularLocation>
        <location evidence="1">Membrane</location>
        <topology evidence="1">Single-pass membrane protein</topology>
    </subcellularLocation>
</comment>
<feature type="compositionally biased region" description="Basic and acidic residues" evidence="7">
    <location>
        <begin position="1"/>
        <end position="11"/>
    </location>
</feature>
<feature type="compositionally biased region" description="Polar residues" evidence="7">
    <location>
        <begin position="121"/>
        <end position="130"/>
    </location>
</feature>
<keyword evidence="6 8" id="KW-0472">Membrane</keyword>
<keyword evidence="5 8" id="KW-1133">Transmembrane helix</keyword>
<dbReference type="InterPro" id="IPR029962">
    <property type="entry name" value="TBL"/>
</dbReference>
<feature type="transmembrane region" description="Helical" evidence="8">
    <location>
        <begin position="30"/>
        <end position="48"/>
    </location>
</feature>
<feature type="domain" description="Trichome birefringence-like C-terminal" evidence="9">
    <location>
        <begin position="207"/>
        <end position="493"/>
    </location>
</feature>
<evidence type="ECO:0000256" key="7">
    <source>
        <dbReference type="SAM" id="MobiDB-lite"/>
    </source>
</evidence>
<accession>A0A0C9S8X5</accession>
<dbReference type="GO" id="GO:0005794">
    <property type="term" value="C:Golgi apparatus"/>
    <property type="evidence" value="ECO:0007669"/>
    <property type="project" value="TreeGrafter"/>
</dbReference>
<evidence type="ECO:0000256" key="5">
    <source>
        <dbReference type="ARBA" id="ARBA00022989"/>
    </source>
</evidence>
<evidence type="ECO:0000259" key="10">
    <source>
        <dbReference type="Pfam" id="PF14416"/>
    </source>
</evidence>
<dbReference type="InterPro" id="IPR025846">
    <property type="entry name" value="TBL_N"/>
</dbReference>
<dbReference type="EMBL" id="GCHU01002532">
    <property type="protein sequence ID" value="JAG89237.1"/>
    <property type="molecule type" value="Transcribed_RNA"/>
</dbReference>
<keyword evidence="3 8" id="KW-0812">Transmembrane</keyword>
<evidence type="ECO:0000259" key="9">
    <source>
        <dbReference type="Pfam" id="PF13839"/>
    </source>
</evidence>
<evidence type="ECO:0000256" key="4">
    <source>
        <dbReference type="ARBA" id="ARBA00022968"/>
    </source>
</evidence>
<organism evidence="11">
    <name type="scientific">Wollemia nobilis</name>
    <dbReference type="NCBI Taxonomy" id="56998"/>
    <lineage>
        <taxon>Eukaryota</taxon>
        <taxon>Viridiplantae</taxon>
        <taxon>Streptophyta</taxon>
        <taxon>Embryophyta</taxon>
        <taxon>Tracheophyta</taxon>
        <taxon>Spermatophyta</taxon>
        <taxon>Pinopsida</taxon>
        <taxon>Pinidae</taxon>
        <taxon>Conifers II</taxon>
        <taxon>Araucariales</taxon>
        <taxon>Araucariaceae</taxon>
        <taxon>Wollemia</taxon>
    </lineage>
</organism>
<evidence type="ECO:0000256" key="3">
    <source>
        <dbReference type="ARBA" id="ARBA00022692"/>
    </source>
</evidence>
<dbReference type="Pfam" id="PF13839">
    <property type="entry name" value="PC-Esterase"/>
    <property type="match status" value="1"/>
</dbReference>
<evidence type="ECO:0000256" key="2">
    <source>
        <dbReference type="ARBA" id="ARBA00007727"/>
    </source>
</evidence>
<sequence length="510" mass="58481">MKDSNNTKMDKSGGNTHPPRFSIHRSLRGVTIFGLSGVLVVLSCVTYFDTGLLLPPPKPKAVGDYNRSTTLENFEFSSLEGYPAPSAVYSPATVPLRSPENETARDNFTLGNEFLMPNSSFETSESVKGNNSGGIGIGETGQKKEKEKKQQLGQCDLSVGTWVWDESYPIYQSQNCPFIDGGFLCQENGRPDRDYLKWRWQPSDCDLPRFDAWKFLESIRNRRLVFVGDSIGRNHWESMVCMLAEAVPNKTRIYEVNGNPITKHKGFLSFRFEDYNCTVEYYRSPFLVYQGHPPRGSSPQVRMTLKLDVMDYTSNLWVNGDILVFNTGHWWNYEKTLKGGCYFEEGGTVHMDMDIETAFKRSFRTWVEWVRRRVNSEKTHVFLRSYAPVHFREGTWKTGGQCHKETWPDLNSSSLHSESEPLSNQIMFEAIQQLHDTKNVQFLNITYLAQMRRDGHASIYYFGKGHGPAPLHRQDCSHWCLPGVPDTWNHLLYGYLLARGYVEQGTITRK</sequence>
<feature type="region of interest" description="Disordered" evidence="7">
    <location>
        <begin position="1"/>
        <end position="20"/>
    </location>
</feature>
<proteinExistence type="inferred from homology"/>
<evidence type="ECO:0000256" key="6">
    <source>
        <dbReference type="ARBA" id="ARBA00023136"/>
    </source>
</evidence>
<dbReference type="GO" id="GO:0016413">
    <property type="term" value="F:O-acetyltransferase activity"/>
    <property type="evidence" value="ECO:0007669"/>
    <property type="project" value="InterPro"/>
</dbReference>
<protein>
    <submittedName>
        <fullName evidence="11">TSA: Wollemia nobilis Ref_Wollemi_Transcript_2551_2146 transcribed RNA sequence</fullName>
    </submittedName>
</protein>
<keyword evidence="4" id="KW-0735">Signal-anchor</keyword>
<comment type="similarity">
    <text evidence="2">Belongs to the PC-esterase family. TBL subfamily.</text>
</comment>
<evidence type="ECO:0000256" key="1">
    <source>
        <dbReference type="ARBA" id="ARBA00004167"/>
    </source>
</evidence>
<name>A0A0C9S8X5_9CONI</name>
<dbReference type="InterPro" id="IPR026057">
    <property type="entry name" value="TBL_C"/>
</dbReference>
<evidence type="ECO:0000313" key="11">
    <source>
        <dbReference type="EMBL" id="JAG89237.1"/>
    </source>
</evidence>
<feature type="region of interest" description="Disordered" evidence="7">
    <location>
        <begin position="121"/>
        <end position="147"/>
    </location>
</feature>
<dbReference type="AlphaFoldDB" id="A0A0C9S8X5"/>
<feature type="domain" description="Trichome birefringence-like N-terminal" evidence="10">
    <location>
        <begin position="154"/>
        <end position="206"/>
    </location>
</feature>
<reference evidence="11" key="1">
    <citation type="submission" date="2015-02" db="EMBL/GenBank/DDBJ databases">
        <title>A transcriptome of Wollemia nobilis - a relic of Gondwana.</title>
        <authorList>
            <person name="Chia J.Y."/>
            <person name="Leong Y.S."/>
            <person name="Abdul Karim S."/>
            <person name="Wan Azmi N."/>
            <person name="Hercus R."/>
            <person name="Croft L."/>
        </authorList>
    </citation>
    <scope>NUCLEOTIDE SEQUENCE</scope>
    <source>
        <strain evidence="11">MaeBrown</strain>
        <tissue evidence="11">Leaf</tissue>
    </source>
</reference>
<dbReference type="GO" id="GO:0016020">
    <property type="term" value="C:membrane"/>
    <property type="evidence" value="ECO:0007669"/>
    <property type="project" value="UniProtKB-SubCell"/>
</dbReference>
<dbReference type="PANTHER" id="PTHR32285:SF213">
    <property type="entry name" value="PROTEIN TRICHOME BIREFRINGENCE-LIKE 11"/>
    <property type="match status" value="1"/>
</dbReference>